<feature type="domain" description="Activator of Hsp90 ATPase homologue 1/2-like C-terminal" evidence="2">
    <location>
        <begin position="12"/>
        <end position="147"/>
    </location>
</feature>
<dbReference type="InterPro" id="IPR023393">
    <property type="entry name" value="START-like_dom_sf"/>
</dbReference>
<dbReference type="EMBL" id="JBHSEF010000009">
    <property type="protein sequence ID" value="MFC4353922.1"/>
    <property type="molecule type" value="Genomic_DNA"/>
</dbReference>
<gene>
    <name evidence="3" type="ORF">ACFO0S_02425</name>
</gene>
<evidence type="ECO:0000256" key="1">
    <source>
        <dbReference type="ARBA" id="ARBA00006817"/>
    </source>
</evidence>
<evidence type="ECO:0000313" key="3">
    <source>
        <dbReference type="EMBL" id="MFC4353922.1"/>
    </source>
</evidence>
<accession>A0ABV8UT16</accession>
<dbReference type="CDD" id="cd07814">
    <property type="entry name" value="SRPBCC_CalC_Aha1-like"/>
    <property type="match status" value="1"/>
</dbReference>
<name>A0ABV8UT16_9BACL</name>
<reference evidence="4" key="1">
    <citation type="journal article" date="2019" name="Int. J. Syst. Evol. Microbiol.">
        <title>The Global Catalogue of Microorganisms (GCM) 10K type strain sequencing project: providing services to taxonomists for standard genome sequencing and annotation.</title>
        <authorList>
            <consortium name="The Broad Institute Genomics Platform"/>
            <consortium name="The Broad Institute Genome Sequencing Center for Infectious Disease"/>
            <person name="Wu L."/>
            <person name="Ma J."/>
        </authorList>
    </citation>
    <scope>NUCLEOTIDE SEQUENCE [LARGE SCALE GENOMIC DNA]</scope>
    <source>
        <strain evidence="4">CCUG 50353</strain>
    </source>
</reference>
<dbReference type="RefSeq" id="WP_378139792.1">
    <property type="nucleotide sequence ID" value="NZ_JBHSEF010000009.1"/>
</dbReference>
<comment type="caution">
    <text evidence="3">The sequence shown here is derived from an EMBL/GenBank/DDBJ whole genome shotgun (WGS) entry which is preliminary data.</text>
</comment>
<dbReference type="Gene3D" id="3.30.530.20">
    <property type="match status" value="1"/>
</dbReference>
<dbReference type="SUPFAM" id="SSF55961">
    <property type="entry name" value="Bet v1-like"/>
    <property type="match status" value="1"/>
</dbReference>
<organism evidence="3 4">
    <name type="scientific">Chryseomicrobium palamuruense</name>
    <dbReference type="NCBI Taxonomy" id="682973"/>
    <lineage>
        <taxon>Bacteria</taxon>
        <taxon>Bacillati</taxon>
        <taxon>Bacillota</taxon>
        <taxon>Bacilli</taxon>
        <taxon>Bacillales</taxon>
        <taxon>Caryophanaceae</taxon>
        <taxon>Chryseomicrobium</taxon>
    </lineage>
</organism>
<sequence>MTRVICKQLQINASLEHTWALWTDASQVEKWFAPKAFIDPSLGGRYELFFVSGNSLYRNTEGCRILRFLPQEELTVTWKGPNQFTDLMNQPSYQTTVTIRMKKMSDSTTCVKIFHDGFREEEVWDAAYDWHDLAWAGILNRLQNELEKPEYSLGYTQFPTYKKTVSCAG</sequence>
<dbReference type="Pfam" id="PF08327">
    <property type="entry name" value="AHSA1"/>
    <property type="match status" value="1"/>
</dbReference>
<protein>
    <submittedName>
        <fullName evidence="3">SRPBCC domain-containing protein</fullName>
    </submittedName>
</protein>
<evidence type="ECO:0000313" key="4">
    <source>
        <dbReference type="Proteomes" id="UP001595733"/>
    </source>
</evidence>
<evidence type="ECO:0000259" key="2">
    <source>
        <dbReference type="Pfam" id="PF08327"/>
    </source>
</evidence>
<comment type="similarity">
    <text evidence="1">Belongs to the AHA1 family.</text>
</comment>
<keyword evidence="4" id="KW-1185">Reference proteome</keyword>
<dbReference type="InterPro" id="IPR013538">
    <property type="entry name" value="ASHA1/2-like_C"/>
</dbReference>
<proteinExistence type="inferred from homology"/>
<dbReference type="Proteomes" id="UP001595733">
    <property type="component" value="Unassembled WGS sequence"/>
</dbReference>